<dbReference type="EMBL" id="JBBMEW010000002">
    <property type="protein sequence ID" value="MEQ2525685.1"/>
    <property type="molecule type" value="Genomic_DNA"/>
</dbReference>
<keyword evidence="2" id="KW-1185">Reference proteome</keyword>
<proteinExistence type="predicted"/>
<reference evidence="1" key="1">
    <citation type="submission" date="2024-03" db="EMBL/GenBank/DDBJ databases">
        <title>Human intestinal bacterial collection.</title>
        <authorList>
            <person name="Pauvert C."/>
            <person name="Hitch T.C.A."/>
            <person name="Clavel T."/>
        </authorList>
    </citation>
    <scope>NUCLEOTIDE SEQUENCE</scope>
    <source>
        <strain evidence="1">CLA-AA-H227</strain>
    </source>
</reference>
<dbReference type="Proteomes" id="UP001439875">
    <property type="component" value="Unassembled WGS sequence"/>
</dbReference>
<accession>A0ACC6S6W5</accession>
<comment type="caution">
    <text evidence="1">The sequence shown here is derived from an EMBL/GenBank/DDBJ whole genome shotgun (WGS) entry which is preliminary data.</text>
</comment>
<sequence>MILKPRSESPELLILRALSPRKNLTEKEKQYYVGLEKGYEGEVKFDKLMETHLNDVPFLNDILLEQNNSLFQIDSLGCSKDGLYLFDIKNFEGDFIVDGDTWKTTNGTEIKNPYHQLTRCDTLLRRYLLERKYNIPIKPYLIFINPHFTLYNAPQNPTIILPTQLEKFIEKLQMDTSNPGTKYTKLVEHILSDTRPSYPNSNLPKYEYSELRKGIFCSECGSTMLSDIDRLGKVYCCGCRHVESLESAILRSVRDFQLLFPEKKVTTVGIFDWCNGIVGYRTILRLLIKNFKRAGNGKATFYLK</sequence>
<gene>
    <name evidence="1" type="ORF">WMO40_03140</name>
</gene>
<evidence type="ECO:0000313" key="2">
    <source>
        <dbReference type="Proteomes" id="UP001439875"/>
    </source>
</evidence>
<organism evidence="1 2">
    <name type="scientific">Robertmurraya yapensis</name>
    <name type="common">ex Hitch et al 2024</name>
    <dbReference type="NCBI Taxonomy" id="3133160"/>
    <lineage>
        <taxon>Bacteria</taxon>
        <taxon>Bacillati</taxon>
        <taxon>Bacillota</taxon>
        <taxon>Bacilli</taxon>
        <taxon>Bacillales</taxon>
        <taxon>Bacillaceae</taxon>
        <taxon>Robertmurraya</taxon>
    </lineage>
</organism>
<name>A0ACC6S6W5_9BACI</name>
<evidence type="ECO:0000313" key="1">
    <source>
        <dbReference type="EMBL" id="MEQ2525685.1"/>
    </source>
</evidence>
<protein>
    <submittedName>
        <fullName evidence="1">Nuclease-related domain-containing protein</fullName>
    </submittedName>
</protein>